<evidence type="ECO:0000313" key="4">
    <source>
        <dbReference type="EMBL" id="KAJ5556609.1"/>
    </source>
</evidence>
<feature type="domain" description="DUF7703" evidence="3">
    <location>
        <begin position="46"/>
        <end position="287"/>
    </location>
</feature>
<feature type="transmembrane region" description="Helical" evidence="2">
    <location>
        <begin position="119"/>
        <end position="141"/>
    </location>
</feature>
<accession>A0AAD6GJ26</accession>
<keyword evidence="2" id="KW-0472">Membrane</keyword>
<evidence type="ECO:0000256" key="1">
    <source>
        <dbReference type="SAM" id="MobiDB-lite"/>
    </source>
</evidence>
<dbReference type="Proteomes" id="UP001220324">
    <property type="component" value="Unassembled WGS sequence"/>
</dbReference>
<evidence type="ECO:0000256" key="2">
    <source>
        <dbReference type="SAM" id="Phobius"/>
    </source>
</evidence>
<dbReference type="AlphaFoldDB" id="A0AAD6GJ26"/>
<dbReference type="Pfam" id="PF24802">
    <property type="entry name" value="DUF7703"/>
    <property type="match status" value="1"/>
</dbReference>
<feature type="region of interest" description="Disordered" evidence="1">
    <location>
        <begin position="326"/>
        <end position="365"/>
    </location>
</feature>
<proteinExistence type="predicted"/>
<feature type="transmembrane region" description="Helical" evidence="2">
    <location>
        <begin position="193"/>
        <end position="211"/>
    </location>
</feature>
<feature type="compositionally biased region" description="Low complexity" evidence="1">
    <location>
        <begin position="350"/>
        <end position="365"/>
    </location>
</feature>
<name>A0AAD6GJ26_9EURO</name>
<dbReference type="PANTHER" id="PTHR37013">
    <property type="entry name" value="INTEGRAL MEMBRANE PROTEIN (AFU_ORTHOLOGUE AFUA_1G05950)-RELATED"/>
    <property type="match status" value="1"/>
</dbReference>
<evidence type="ECO:0000313" key="5">
    <source>
        <dbReference type="Proteomes" id="UP001220324"/>
    </source>
</evidence>
<feature type="transmembrane region" description="Helical" evidence="2">
    <location>
        <begin position="86"/>
        <end position="107"/>
    </location>
</feature>
<protein>
    <recommendedName>
        <fullName evidence="3">DUF7703 domain-containing protein</fullName>
    </recommendedName>
</protein>
<keyword evidence="2" id="KW-1133">Transmembrane helix</keyword>
<reference evidence="4 5" key="1">
    <citation type="journal article" date="2023" name="IMA Fungus">
        <title>Comparative genomic study of the Penicillium genus elucidates a diverse pangenome and 15 lateral gene transfer events.</title>
        <authorList>
            <person name="Petersen C."/>
            <person name="Sorensen T."/>
            <person name="Nielsen M.R."/>
            <person name="Sondergaard T.E."/>
            <person name="Sorensen J.L."/>
            <person name="Fitzpatrick D.A."/>
            <person name="Frisvad J.C."/>
            <person name="Nielsen K.L."/>
        </authorList>
    </citation>
    <scope>NUCLEOTIDE SEQUENCE [LARGE SCALE GENOMIC DNA]</scope>
    <source>
        <strain evidence="4 5">IBT 35679</strain>
    </source>
</reference>
<comment type="caution">
    <text evidence="4">The sequence shown here is derived from an EMBL/GenBank/DDBJ whole genome shotgun (WGS) entry which is preliminary data.</text>
</comment>
<dbReference type="PANTHER" id="PTHR37013:SF3">
    <property type="entry name" value="INTEGRAL MEMBRANE PROTEIN (AFU_ORTHOLOGUE AFUA_1G05950)"/>
    <property type="match status" value="1"/>
</dbReference>
<keyword evidence="2" id="KW-0812">Transmembrane</keyword>
<feature type="transmembrane region" description="Helical" evidence="2">
    <location>
        <begin position="232"/>
        <end position="251"/>
    </location>
</feature>
<dbReference type="EMBL" id="JAQIZZ010000001">
    <property type="protein sequence ID" value="KAJ5556609.1"/>
    <property type="molecule type" value="Genomic_DNA"/>
</dbReference>
<organism evidence="4 5">
    <name type="scientific">Penicillium frequentans</name>
    <dbReference type="NCBI Taxonomy" id="3151616"/>
    <lineage>
        <taxon>Eukaryota</taxon>
        <taxon>Fungi</taxon>
        <taxon>Dikarya</taxon>
        <taxon>Ascomycota</taxon>
        <taxon>Pezizomycotina</taxon>
        <taxon>Eurotiomycetes</taxon>
        <taxon>Eurotiomycetidae</taxon>
        <taxon>Eurotiales</taxon>
        <taxon>Aspergillaceae</taxon>
        <taxon>Penicillium</taxon>
    </lineage>
</organism>
<feature type="transmembrane region" description="Helical" evidence="2">
    <location>
        <begin position="55"/>
        <end position="74"/>
    </location>
</feature>
<feature type="transmembrane region" description="Helical" evidence="2">
    <location>
        <begin position="153"/>
        <end position="173"/>
    </location>
</feature>
<gene>
    <name evidence="4" type="ORF">N7494_000524</name>
</gene>
<dbReference type="InterPro" id="IPR056120">
    <property type="entry name" value="DUF7703"/>
</dbReference>
<evidence type="ECO:0000259" key="3">
    <source>
        <dbReference type="Pfam" id="PF24802"/>
    </source>
</evidence>
<feature type="compositionally biased region" description="Polar residues" evidence="1">
    <location>
        <begin position="330"/>
        <end position="349"/>
    </location>
</feature>
<sequence length="384" mass="43105">MFAPSESFINSSTHLVHLISFKSFYIWDKSLVIMDTIITSLPSDIGAILMKNVSIIQVVAMFSIGAYNALETAIVTFDTFKRYSGLYFWSMQVASWGILVHALPAMARFVSQASNLSTSIPFIIGWYAMVTGQAVVLYSRLELVVRDIEKVRWVLWMIVGNFFILHVPMTVLFFGLNQGDARFAQPAMIYDRIQVTGFCVQEIIICGIYIYKAVQALKPMIQTRGRNGRNAIIHLLWINIIVVLLNILLLLTEFKLHYIQVSFKTVVYSIKLKLEFSVFNRLVSLTSTQPSLSHYEPEDWRRPSKTSLLDKIFPWVSVTSDKSVRAEAGQRNTSQEGCTELTEGSVSPGSTSSTRLSATSPTTASSSLAALELDLSQFSSRFDV</sequence>
<keyword evidence="5" id="KW-1185">Reference proteome</keyword>